<keyword evidence="3 5" id="KW-1133">Transmembrane helix</keyword>
<dbReference type="PANTHER" id="PTHR23241:SF102">
    <property type="entry name" value="LD23009P"/>
    <property type="match status" value="1"/>
</dbReference>
<evidence type="ECO:0000256" key="5">
    <source>
        <dbReference type="SAM" id="Phobius"/>
    </source>
</evidence>
<gene>
    <name evidence="7" type="ORF">RchiOBHm_Chr7g0189431</name>
</gene>
<feature type="transmembrane region" description="Helical" evidence="5">
    <location>
        <begin position="20"/>
        <end position="40"/>
    </location>
</feature>
<evidence type="ECO:0000256" key="3">
    <source>
        <dbReference type="ARBA" id="ARBA00022989"/>
    </source>
</evidence>
<comment type="subcellular location">
    <subcellularLocation>
        <location evidence="1">Membrane</location>
    </subcellularLocation>
</comment>
<dbReference type="EMBL" id="PDCK01000045">
    <property type="protein sequence ID" value="PRQ16917.1"/>
    <property type="molecule type" value="Genomic_DNA"/>
</dbReference>
<dbReference type="PANTHER" id="PTHR23241">
    <property type="entry name" value="LATE EMBRYOGENESIS ABUNDANT PLANTS LEA-RELATED"/>
    <property type="match status" value="1"/>
</dbReference>
<reference evidence="7 8" key="1">
    <citation type="journal article" date="2018" name="Nat. Genet.">
        <title>The Rosa genome provides new insights in the design of modern roses.</title>
        <authorList>
            <person name="Bendahmane M."/>
        </authorList>
    </citation>
    <scope>NUCLEOTIDE SEQUENCE [LARGE SCALE GENOMIC DNA]</scope>
    <source>
        <strain evidence="8">cv. Old Blush</strain>
    </source>
</reference>
<evidence type="ECO:0000256" key="4">
    <source>
        <dbReference type="ARBA" id="ARBA00023136"/>
    </source>
</evidence>
<sequence length="124" mass="13859">MHCSAKSLKILGIGIFIDKFEVWLSRFLVAMGFLAIRVIFSQETKSDGPKSSALSTTLKLAHLLNFFTAFGAYLKVTFLGDTIMFKTLLRHQLCNLQSKMLPSYFTMVGICCAISVALFGYLYP</sequence>
<name>A0A2P6P4Q3_ROSCH</name>
<dbReference type="Pfam" id="PF13664">
    <property type="entry name" value="DUF4149"/>
    <property type="match status" value="1"/>
</dbReference>
<evidence type="ECO:0000313" key="8">
    <source>
        <dbReference type="Proteomes" id="UP000238479"/>
    </source>
</evidence>
<evidence type="ECO:0000256" key="1">
    <source>
        <dbReference type="ARBA" id="ARBA00004370"/>
    </source>
</evidence>
<evidence type="ECO:0000256" key="2">
    <source>
        <dbReference type="ARBA" id="ARBA00022692"/>
    </source>
</evidence>
<dbReference type="InterPro" id="IPR025423">
    <property type="entry name" value="TMEM205-like"/>
</dbReference>
<dbReference type="AlphaFoldDB" id="A0A2P6P4Q3"/>
<comment type="caution">
    <text evidence="7">The sequence shown here is derived from an EMBL/GenBank/DDBJ whole genome shotgun (WGS) entry which is preliminary data.</text>
</comment>
<proteinExistence type="predicted"/>
<dbReference type="Gramene" id="PRQ16917">
    <property type="protein sequence ID" value="PRQ16917"/>
    <property type="gene ID" value="RchiOBHm_Chr7g0189431"/>
</dbReference>
<feature type="transmembrane region" description="Helical" evidence="5">
    <location>
        <begin position="101"/>
        <end position="123"/>
    </location>
</feature>
<dbReference type="Proteomes" id="UP000238479">
    <property type="component" value="Chromosome 7"/>
</dbReference>
<evidence type="ECO:0000259" key="6">
    <source>
        <dbReference type="Pfam" id="PF13664"/>
    </source>
</evidence>
<feature type="domain" description="TMEM205-like" evidence="6">
    <location>
        <begin position="67"/>
        <end position="120"/>
    </location>
</feature>
<keyword evidence="8" id="KW-1185">Reference proteome</keyword>
<evidence type="ECO:0000313" key="7">
    <source>
        <dbReference type="EMBL" id="PRQ16917.1"/>
    </source>
</evidence>
<accession>A0A2P6P4Q3</accession>
<keyword evidence="4 5" id="KW-0472">Membrane</keyword>
<organism evidence="7 8">
    <name type="scientific">Rosa chinensis</name>
    <name type="common">China rose</name>
    <dbReference type="NCBI Taxonomy" id="74649"/>
    <lineage>
        <taxon>Eukaryota</taxon>
        <taxon>Viridiplantae</taxon>
        <taxon>Streptophyta</taxon>
        <taxon>Embryophyta</taxon>
        <taxon>Tracheophyta</taxon>
        <taxon>Spermatophyta</taxon>
        <taxon>Magnoliopsida</taxon>
        <taxon>eudicotyledons</taxon>
        <taxon>Gunneridae</taxon>
        <taxon>Pentapetalae</taxon>
        <taxon>rosids</taxon>
        <taxon>fabids</taxon>
        <taxon>Rosales</taxon>
        <taxon>Rosaceae</taxon>
        <taxon>Rosoideae</taxon>
        <taxon>Rosoideae incertae sedis</taxon>
        <taxon>Rosa</taxon>
    </lineage>
</organism>
<dbReference type="InterPro" id="IPR053009">
    <property type="entry name" value="Xanthocillin_Biosynth-Assoc"/>
</dbReference>
<keyword evidence="2 5" id="KW-0812">Transmembrane</keyword>
<dbReference type="GO" id="GO:0016020">
    <property type="term" value="C:membrane"/>
    <property type="evidence" value="ECO:0007669"/>
    <property type="project" value="UniProtKB-SubCell"/>
</dbReference>
<protein>
    <recommendedName>
        <fullName evidence="6">TMEM205-like domain-containing protein</fullName>
    </recommendedName>
</protein>
<feature type="transmembrane region" description="Helical" evidence="5">
    <location>
        <begin position="60"/>
        <end position="80"/>
    </location>
</feature>